<name>A0A5B9EHQ6_9BACT</name>
<accession>A0A5B9EHQ6</accession>
<dbReference type="RefSeq" id="WP_147649167.1">
    <property type="nucleotide sequence ID" value="NZ_CP042806.1"/>
</dbReference>
<evidence type="ECO:0000313" key="5">
    <source>
        <dbReference type="Proteomes" id="UP000321820"/>
    </source>
</evidence>
<reference evidence="4 5" key="1">
    <citation type="submission" date="2019-08" db="EMBL/GenBank/DDBJ databases">
        <title>Complete genome sequence of Terriglobus albidus strain ORNL.</title>
        <authorList>
            <person name="Podar M."/>
        </authorList>
    </citation>
    <scope>NUCLEOTIDE SEQUENCE [LARGE SCALE GENOMIC DNA]</scope>
    <source>
        <strain evidence="4 5">ORNL</strain>
    </source>
</reference>
<feature type="chain" id="PRO_5022736901" evidence="2">
    <location>
        <begin position="24"/>
        <end position="188"/>
    </location>
</feature>
<dbReference type="Proteomes" id="UP000321820">
    <property type="component" value="Chromosome"/>
</dbReference>
<organism evidence="4 5">
    <name type="scientific">Terriglobus albidus</name>
    <dbReference type="NCBI Taxonomy" id="1592106"/>
    <lineage>
        <taxon>Bacteria</taxon>
        <taxon>Pseudomonadati</taxon>
        <taxon>Acidobacteriota</taxon>
        <taxon>Terriglobia</taxon>
        <taxon>Terriglobales</taxon>
        <taxon>Acidobacteriaceae</taxon>
        <taxon>Terriglobus</taxon>
    </lineage>
</organism>
<dbReference type="PROSITE" id="PS51257">
    <property type="entry name" value="PROKAR_LIPOPROTEIN"/>
    <property type="match status" value="1"/>
</dbReference>
<sequence>MRLWFAAIAALSMALGCSVSAEAQAVAAGRGPGPHVMAGGGLSIFQSDYGQRQLGGVTLWGDANISHRWGIEGEARWLRLHNDPNGSNQSTYLAGPRFNLMTRSVRPYVKGLAGVGHFNFPFGYANGNYFVAAPGGGVEWYHKRFAVKVVDVEYQMWPQFSYGAIHPYGISTGITFRLWQGKSMMSEE</sequence>
<dbReference type="EMBL" id="CP042806">
    <property type="protein sequence ID" value="QEE29897.1"/>
    <property type="molecule type" value="Genomic_DNA"/>
</dbReference>
<evidence type="ECO:0000259" key="3">
    <source>
        <dbReference type="Pfam" id="PF13505"/>
    </source>
</evidence>
<evidence type="ECO:0000313" key="4">
    <source>
        <dbReference type="EMBL" id="QEE29897.1"/>
    </source>
</evidence>
<keyword evidence="5" id="KW-1185">Reference proteome</keyword>
<dbReference type="InterPro" id="IPR011250">
    <property type="entry name" value="OMP/PagP_B-barrel"/>
</dbReference>
<feature type="signal peptide" evidence="2">
    <location>
        <begin position="1"/>
        <end position="23"/>
    </location>
</feature>
<evidence type="ECO:0000256" key="1">
    <source>
        <dbReference type="ARBA" id="ARBA00022729"/>
    </source>
</evidence>
<dbReference type="KEGG" id="talb:FTW19_19105"/>
<dbReference type="InterPro" id="IPR027385">
    <property type="entry name" value="Beta-barrel_OMP"/>
</dbReference>
<proteinExistence type="predicted"/>
<keyword evidence="1 2" id="KW-0732">Signal</keyword>
<dbReference type="Pfam" id="PF13505">
    <property type="entry name" value="OMP_b-brl"/>
    <property type="match status" value="1"/>
</dbReference>
<feature type="domain" description="Outer membrane protein beta-barrel" evidence="3">
    <location>
        <begin position="14"/>
        <end position="162"/>
    </location>
</feature>
<dbReference type="OrthoDB" id="115259at2"/>
<dbReference type="AlphaFoldDB" id="A0A5B9EHQ6"/>
<dbReference type="SUPFAM" id="SSF56925">
    <property type="entry name" value="OMPA-like"/>
    <property type="match status" value="1"/>
</dbReference>
<protein>
    <submittedName>
        <fullName evidence="4">Porin family protein</fullName>
    </submittedName>
</protein>
<gene>
    <name evidence="4" type="ORF">FTW19_19105</name>
</gene>
<evidence type="ECO:0000256" key="2">
    <source>
        <dbReference type="SAM" id="SignalP"/>
    </source>
</evidence>